<proteinExistence type="predicted"/>
<dbReference type="EMBL" id="CAAALY010036895">
    <property type="protein sequence ID" value="VEL18409.1"/>
    <property type="molecule type" value="Genomic_DNA"/>
</dbReference>
<gene>
    <name evidence="1" type="ORF">PXEA_LOCUS11849</name>
</gene>
<comment type="caution">
    <text evidence="1">The sequence shown here is derived from an EMBL/GenBank/DDBJ whole genome shotgun (WGS) entry which is preliminary data.</text>
</comment>
<accession>A0A448WRJ5</accession>
<sequence length="118" mass="13119">MAQVTSRLAGTELLGGGGLCEPMSTWPVAERRWRLRRLVCAPRRDDLLGASRGVDDRHEPSSAGMVQLATDGVWPRLLARMPHRRADSRHNHCRPRLPGQETTTTIRNACPVDGRRGC</sequence>
<protein>
    <submittedName>
        <fullName evidence="1">Uncharacterized protein</fullName>
    </submittedName>
</protein>
<reference evidence="1" key="1">
    <citation type="submission" date="2018-11" db="EMBL/GenBank/DDBJ databases">
        <authorList>
            <consortium name="Pathogen Informatics"/>
        </authorList>
    </citation>
    <scope>NUCLEOTIDE SEQUENCE</scope>
</reference>
<dbReference type="Proteomes" id="UP000784294">
    <property type="component" value="Unassembled WGS sequence"/>
</dbReference>
<name>A0A448WRJ5_9PLAT</name>
<keyword evidence="2" id="KW-1185">Reference proteome</keyword>
<organism evidence="1 2">
    <name type="scientific">Protopolystoma xenopodis</name>
    <dbReference type="NCBI Taxonomy" id="117903"/>
    <lineage>
        <taxon>Eukaryota</taxon>
        <taxon>Metazoa</taxon>
        <taxon>Spiralia</taxon>
        <taxon>Lophotrochozoa</taxon>
        <taxon>Platyhelminthes</taxon>
        <taxon>Monogenea</taxon>
        <taxon>Polyopisthocotylea</taxon>
        <taxon>Polystomatidea</taxon>
        <taxon>Polystomatidae</taxon>
        <taxon>Protopolystoma</taxon>
    </lineage>
</organism>
<dbReference type="AlphaFoldDB" id="A0A448WRJ5"/>
<evidence type="ECO:0000313" key="1">
    <source>
        <dbReference type="EMBL" id="VEL18409.1"/>
    </source>
</evidence>
<evidence type="ECO:0000313" key="2">
    <source>
        <dbReference type="Proteomes" id="UP000784294"/>
    </source>
</evidence>